<protein>
    <submittedName>
        <fullName evidence="3">Putative universal stress protein UspA</fullName>
    </submittedName>
</protein>
<accession>E6Q397</accession>
<dbReference type="Gene3D" id="3.40.50.620">
    <property type="entry name" value="HUPs"/>
    <property type="match status" value="1"/>
</dbReference>
<proteinExistence type="inferred from homology"/>
<dbReference type="PANTHER" id="PTHR46268">
    <property type="entry name" value="STRESS RESPONSE PROTEIN NHAX"/>
    <property type="match status" value="1"/>
</dbReference>
<organism evidence="3">
    <name type="scientific">mine drainage metagenome</name>
    <dbReference type="NCBI Taxonomy" id="410659"/>
    <lineage>
        <taxon>unclassified sequences</taxon>
        <taxon>metagenomes</taxon>
        <taxon>ecological metagenomes</taxon>
    </lineage>
</organism>
<dbReference type="PRINTS" id="PR01438">
    <property type="entry name" value="UNVRSLSTRESS"/>
</dbReference>
<dbReference type="EMBL" id="CABO01000019">
    <property type="protein sequence ID" value="CBI01657.1"/>
    <property type="molecule type" value="Genomic_DNA"/>
</dbReference>
<evidence type="ECO:0000256" key="1">
    <source>
        <dbReference type="ARBA" id="ARBA00008791"/>
    </source>
</evidence>
<sequence length="146" mass="16041">MFSHIVIAWDGSEHARRAFDYALGIAEKFGARVQLVSVTRHAEHAETQQEREDSRLQARKFYERVAGDCMEAAKRRGITAELLVVEGGHPAEAVVDTARQVGADLIVVGRRGLSGVTRFLIGSVSDRIARYAHCPVLLIDGFSTPP</sequence>
<evidence type="ECO:0000259" key="2">
    <source>
        <dbReference type="Pfam" id="PF00582"/>
    </source>
</evidence>
<comment type="caution">
    <text evidence="3">The sequence shown here is derived from an EMBL/GenBank/DDBJ whole genome shotgun (WGS) entry which is preliminary data.</text>
</comment>
<dbReference type="InterPro" id="IPR006015">
    <property type="entry name" value="Universal_stress_UspA"/>
</dbReference>
<dbReference type="Pfam" id="PF00582">
    <property type="entry name" value="Usp"/>
    <property type="match status" value="1"/>
</dbReference>
<dbReference type="InterPro" id="IPR006016">
    <property type="entry name" value="UspA"/>
</dbReference>
<reference evidence="3" key="1">
    <citation type="submission" date="2009-10" db="EMBL/GenBank/DDBJ databases">
        <title>Diversity of trophic interactions inside an arsenic-rich microbial ecosystem.</title>
        <authorList>
            <person name="Bertin P.N."/>
            <person name="Heinrich-Salmeron A."/>
            <person name="Pelletier E."/>
            <person name="Goulhen-Chollet F."/>
            <person name="Arsene-Ploetze F."/>
            <person name="Gallien S."/>
            <person name="Calteau A."/>
            <person name="Vallenet D."/>
            <person name="Casiot C."/>
            <person name="Chane-Woon-Ming B."/>
            <person name="Giloteaux L."/>
            <person name="Barakat M."/>
            <person name="Bonnefoy V."/>
            <person name="Bruneel O."/>
            <person name="Chandler M."/>
            <person name="Cleiss J."/>
            <person name="Duran R."/>
            <person name="Elbaz-Poulichet F."/>
            <person name="Fonknechten N."/>
            <person name="Lauga B."/>
            <person name="Mornico D."/>
            <person name="Ortet P."/>
            <person name="Schaeffer C."/>
            <person name="Siguier P."/>
            <person name="Alexander Thil Smith A."/>
            <person name="Van Dorsselaer A."/>
            <person name="Weissenbach J."/>
            <person name="Medigue C."/>
            <person name="Le Paslier D."/>
        </authorList>
    </citation>
    <scope>NUCLEOTIDE SEQUENCE</scope>
</reference>
<dbReference type="PANTHER" id="PTHR46268:SF6">
    <property type="entry name" value="UNIVERSAL STRESS PROTEIN UP12"/>
    <property type="match status" value="1"/>
</dbReference>
<dbReference type="AlphaFoldDB" id="E6Q397"/>
<dbReference type="SUPFAM" id="SSF52402">
    <property type="entry name" value="Adenine nucleotide alpha hydrolases-like"/>
    <property type="match status" value="1"/>
</dbReference>
<comment type="similarity">
    <text evidence="1">Belongs to the universal stress protein A family.</text>
</comment>
<feature type="domain" description="UspA" evidence="2">
    <location>
        <begin position="1"/>
        <end position="139"/>
    </location>
</feature>
<gene>
    <name evidence="3" type="ORF">CARN4_1978</name>
</gene>
<name>E6Q397_9ZZZZ</name>
<dbReference type="CDD" id="cd00293">
    <property type="entry name" value="USP-like"/>
    <property type="match status" value="1"/>
</dbReference>
<dbReference type="InterPro" id="IPR014729">
    <property type="entry name" value="Rossmann-like_a/b/a_fold"/>
</dbReference>
<evidence type="ECO:0000313" key="3">
    <source>
        <dbReference type="EMBL" id="CBI01657.1"/>
    </source>
</evidence>